<dbReference type="Proteomes" id="UP001266305">
    <property type="component" value="Unassembled WGS sequence"/>
</dbReference>
<sequence length="65" mass="7596">SELFQQKKSQRGHVLRLLLSNMAEIKPFENQQAFSLTRVVFVIADADDARIYYEEWWKPQIGTPG</sequence>
<comment type="caution">
    <text evidence="1">The sequence shown here is derived from an EMBL/GenBank/DDBJ whole genome shotgun (WGS) entry which is preliminary data.</text>
</comment>
<organism evidence="1 2">
    <name type="scientific">Saguinus oedipus</name>
    <name type="common">Cotton-top tamarin</name>
    <name type="synonym">Oedipomidas oedipus</name>
    <dbReference type="NCBI Taxonomy" id="9490"/>
    <lineage>
        <taxon>Eukaryota</taxon>
        <taxon>Metazoa</taxon>
        <taxon>Chordata</taxon>
        <taxon>Craniata</taxon>
        <taxon>Vertebrata</taxon>
        <taxon>Euteleostomi</taxon>
        <taxon>Mammalia</taxon>
        <taxon>Eutheria</taxon>
        <taxon>Euarchontoglires</taxon>
        <taxon>Primates</taxon>
        <taxon>Haplorrhini</taxon>
        <taxon>Platyrrhini</taxon>
        <taxon>Cebidae</taxon>
        <taxon>Callitrichinae</taxon>
        <taxon>Saguinus</taxon>
    </lineage>
</organism>
<protein>
    <submittedName>
        <fullName evidence="1">Uncharacterized protein</fullName>
    </submittedName>
</protein>
<feature type="non-terminal residue" evidence="1">
    <location>
        <position position="1"/>
    </location>
</feature>
<reference evidence="1 2" key="1">
    <citation type="submission" date="2023-05" db="EMBL/GenBank/DDBJ databases">
        <title>B98-5 Cell Line De Novo Hybrid Assembly: An Optical Mapping Approach.</title>
        <authorList>
            <person name="Kananen K."/>
            <person name="Auerbach J.A."/>
            <person name="Kautto E."/>
            <person name="Blachly J.S."/>
        </authorList>
    </citation>
    <scope>NUCLEOTIDE SEQUENCE [LARGE SCALE GENOMIC DNA]</scope>
    <source>
        <strain evidence="1">B95-8</strain>
        <tissue evidence="1">Cell line</tissue>
    </source>
</reference>
<keyword evidence="2" id="KW-1185">Reference proteome</keyword>
<name>A0ABQ9UTL4_SAGOE</name>
<gene>
    <name evidence="1" type="ORF">P7K49_021763</name>
</gene>
<accession>A0ABQ9UTL4</accession>
<evidence type="ECO:0000313" key="1">
    <source>
        <dbReference type="EMBL" id="KAK2100415.1"/>
    </source>
</evidence>
<feature type="non-terminal residue" evidence="1">
    <location>
        <position position="65"/>
    </location>
</feature>
<evidence type="ECO:0000313" key="2">
    <source>
        <dbReference type="Proteomes" id="UP001266305"/>
    </source>
</evidence>
<dbReference type="EMBL" id="JASSZA010000010">
    <property type="protein sequence ID" value="KAK2100415.1"/>
    <property type="molecule type" value="Genomic_DNA"/>
</dbReference>
<proteinExistence type="predicted"/>